<comment type="caution">
    <text evidence="1">The sequence shown here is derived from an EMBL/GenBank/DDBJ whole genome shotgun (WGS) entry which is preliminary data.</text>
</comment>
<dbReference type="RefSeq" id="WP_068853180.1">
    <property type="nucleotide sequence ID" value="NZ_LYDR01000158.1"/>
</dbReference>
<proteinExistence type="predicted"/>
<sequence>MIQHVNRLEDLAKRIEEDPTTKEFFSRTVCLESDAFSFFCVIAQVQLALRHPGNNEGNECARKARRMIMAFREQVPPLLQELIDEGFKPVPNLGILGL</sequence>
<organism evidence="1 2">
    <name type="scientific">Planctopirus hydrillae</name>
    <dbReference type="NCBI Taxonomy" id="1841610"/>
    <lineage>
        <taxon>Bacteria</taxon>
        <taxon>Pseudomonadati</taxon>
        <taxon>Planctomycetota</taxon>
        <taxon>Planctomycetia</taxon>
        <taxon>Planctomycetales</taxon>
        <taxon>Planctomycetaceae</taxon>
        <taxon>Planctopirus</taxon>
    </lineage>
</organism>
<reference evidence="1 2" key="1">
    <citation type="submission" date="2016-05" db="EMBL/GenBank/DDBJ databases">
        <title>Genomic and physiological characterization of Planctopirus sp. isolated from fresh water lake.</title>
        <authorList>
            <person name="Subhash Y."/>
            <person name="Ramana C."/>
        </authorList>
    </citation>
    <scope>NUCLEOTIDE SEQUENCE [LARGE SCALE GENOMIC DNA]</scope>
    <source>
        <strain evidence="1 2">JC280</strain>
    </source>
</reference>
<dbReference type="OrthoDB" id="9840072at2"/>
<evidence type="ECO:0000313" key="1">
    <source>
        <dbReference type="EMBL" id="ODA28050.1"/>
    </source>
</evidence>
<name>A0A1C3E492_9PLAN</name>
<dbReference type="Proteomes" id="UP000094828">
    <property type="component" value="Unassembled WGS sequence"/>
</dbReference>
<keyword evidence="2" id="KW-1185">Reference proteome</keyword>
<evidence type="ECO:0000313" key="2">
    <source>
        <dbReference type="Proteomes" id="UP000094828"/>
    </source>
</evidence>
<protein>
    <submittedName>
        <fullName evidence="1">Uncharacterized protein</fullName>
    </submittedName>
</protein>
<dbReference type="STRING" id="1841610.A6X21_14410"/>
<accession>A0A1C3E492</accession>
<dbReference type="EMBL" id="LYDR01000158">
    <property type="protein sequence ID" value="ODA28050.1"/>
    <property type="molecule type" value="Genomic_DNA"/>
</dbReference>
<dbReference type="AlphaFoldDB" id="A0A1C3E492"/>
<gene>
    <name evidence="1" type="ORF">A6X21_14410</name>
</gene>